<dbReference type="AlphaFoldDB" id="Q9K6E7"/>
<accession>Q9K6E7</accession>
<evidence type="ECO:0000313" key="2">
    <source>
        <dbReference type="Proteomes" id="UP000001258"/>
    </source>
</evidence>
<keyword evidence="2" id="KW-1185">Reference proteome</keyword>
<sequence length="114" mass="13353">MNHRYFFGINEWEAIKITEEVEMVEEHFCLSLRTPSILTIIHGIIQYVVNFNFFEGALSERVLGEIGNHKVQASVLEEQAPDRLYLMTRSGFFFMLCFPSTKRTVPDFARMTRD</sequence>
<dbReference type="Proteomes" id="UP000001258">
    <property type="component" value="Chromosome"/>
</dbReference>
<protein>
    <submittedName>
        <fullName evidence="1">BH3782 protein</fullName>
    </submittedName>
</protein>
<name>Q9K6E7_HALH5</name>
<dbReference type="HOGENOM" id="CLU_2116083_0_0_9"/>
<gene>
    <name evidence="1" type="ordered locus">BH3782</name>
</gene>
<proteinExistence type="predicted"/>
<dbReference type="EMBL" id="BA000004">
    <property type="protein sequence ID" value="BAB07501.1"/>
    <property type="molecule type" value="Genomic_DNA"/>
</dbReference>
<evidence type="ECO:0000313" key="1">
    <source>
        <dbReference type="EMBL" id="BAB07501.1"/>
    </source>
</evidence>
<dbReference type="PIR" id="F84122">
    <property type="entry name" value="F84122"/>
</dbReference>
<dbReference type="KEGG" id="bha:BH3782"/>
<organism evidence="1 2">
    <name type="scientific">Halalkalibacterium halodurans (strain ATCC BAA-125 / DSM 18197 / FERM 7344 / JCM 9153 / C-125)</name>
    <name type="common">Bacillus halodurans</name>
    <dbReference type="NCBI Taxonomy" id="272558"/>
    <lineage>
        <taxon>Bacteria</taxon>
        <taxon>Bacillati</taxon>
        <taxon>Bacillota</taxon>
        <taxon>Bacilli</taxon>
        <taxon>Bacillales</taxon>
        <taxon>Bacillaceae</taxon>
        <taxon>Halalkalibacterium (ex Joshi et al. 2022)</taxon>
    </lineage>
</organism>
<reference evidence="1 2" key="1">
    <citation type="journal article" date="2000" name="Nucleic Acids Res.">
        <title>Complete genome sequence of the alkaliphilic bacterium Bacillus halodurans and genomic sequence comparison with Bacillus subtilis.</title>
        <authorList>
            <person name="Takami H."/>
            <person name="Nakasone K."/>
            <person name="Takaki Y."/>
            <person name="Maeno G."/>
            <person name="Sasaki R."/>
            <person name="Masui N."/>
            <person name="Fuji F."/>
            <person name="Hirama C."/>
            <person name="Nakamura Y."/>
            <person name="Ogasawara N."/>
            <person name="Kuhara S."/>
            <person name="Horikoshi K."/>
        </authorList>
    </citation>
    <scope>NUCLEOTIDE SEQUENCE [LARGE SCALE GENOMIC DNA]</scope>
    <source>
        <strain evidence="2">ATCC BAA-125 / DSM 18197 / FERM 7344 / JCM 9153 / C-125</strain>
    </source>
</reference>